<proteinExistence type="predicted"/>
<feature type="compositionally biased region" description="Low complexity" evidence="1">
    <location>
        <begin position="21"/>
        <end position="51"/>
    </location>
</feature>
<gene>
    <name evidence="2" type="ORF">MNBD_ACTINO02-3108</name>
</gene>
<evidence type="ECO:0000313" key="2">
    <source>
        <dbReference type="EMBL" id="VAW06641.1"/>
    </source>
</evidence>
<evidence type="ECO:0008006" key="3">
    <source>
        <dbReference type="Google" id="ProtNLM"/>
    </source>
</evidence>
<dbReference type="PROSITE" id="PS51257">
    <property type="entry name" value="PROKAR_LIPOPROTEIN"/>
    <property type="match status" value="1"/>
</dbReference>
<sequence>MRRVFLLTAVFLFAACANSDTPSAATNTTQPSPTSSAQTDTSTTTTAPAPQREYPAFPVSPLSDFPDSVQGASTALGRMQFDTGVVGLAPQILPFAFSWSFSVTNPPVPLEFSEEPSYAYLLAGTPVDGTGAATEVFLEIAVGVLSPVEAPGGTDLFARLGYQAEPTLAPINLEPDGSAPIYRLDSAFGMTLVFTDGSYYVSLTVTDGCEAAGQDRLMGGESCVAWDELQMVLDSLAV</sequence>
<dbReference type="AlphaFoldDB" id="A0A3B0SK71"/>
<protein>
    <recommendedName>
        <fullName evidence="3">Lipoprotein</fullName>
    </recommendedName>
</protein>
<feature type="region of interest" description="Disordered" evidence="1">
    <location>
        <begin position="21"/>
        <end position="55"/>
    </location>
</feature>
<dbReference type="EMBL" id="UOEK01000362">
    <property type="protein sequence ID" value="VAW06641.1"/>
    <property type="molecule type" value="Genomic_DNA"/>
</dbReference>
<evidence type="ECO:0000256" key="1">
    <source>
        <dbReference type="SAM" id="MobiDB-lite"/>
    </source>
</evidence>
<accession>A0A3B0SK71</accession>
<name>A0A3B0SK71_9ZZZZ</name>
<organism evidence="2">
    <name type="scientific">hydrothermal vent metagenome</name>
    <dbReference type="NCBI Taxonomy" id="652676"/>
    <lineage>
        <taxon>unclassified sequences</taxon>
        <taxon>metagenomes</taxon>
        <taxon>ecological metagenomes</taxon>
    </lineage>
</organism>
<feature type="non-terminal residue" evidence="2">
    <location>
        <position position="238"/>
    </location>
</feature>
<reference evidence="2" key="1">
    <citation type="submission" date="2018-06" db="EMBL/GenBank/DDBJ databases">
        <authorList>
            <person name="Zhirakovskaya E."/>
        </authorList>
    </citation>
    <scope>NUCLEOTIDE SEQUENCE</scope>
</reference>